<keyword evidence="3" id="KW-1185">Reference proteome</keyword>
<gene>
    <name evidence="2" type="ORF">NM203_05915</name>
</gene>
<keyword evidence="1" id="KW-1133">Transmembrane helix</keyword>
<evidence type="ECO:0000313" key="3">
    <source>
        <dbReference type="Proteomes" id="UP001651690"/>
    </source>
</evidence>
<evidence type="ECO:0008006" key="4">
    <source>
        <dbReference type="Google" id="ProtNLM"/>
    </source>
</evidence>
<keyword evidence="1" id="KW-0812">Transmembrane</keyword>
<keyword evidence="1" id="KW-0472">Membrane</keyword>
<name>A0ABT1LYP0_9MYCO</name>
<evidence type="ECO:0000256" key="1">
    <source>
        <dbReference type="SAM" id="Phobius"/>
    </source>
</evidence>
<feature type="transmembrane region" description="Helical" evidence="1">
    <location>
        <begin position="54"/>
        <end position="75"/>
    </location>
</feature>
<proteinExistence type="predicted"/>
<accession>A0ABT1LYP0</accession>
<organism evidence="2 3">
    <name type="scientific">Mycolicibacterium arenosum</name>
    <dbReference type="NCBI Taxonomy" id="2952157"/>
    <lineage>
        <taxon>Bacteria</taxon>
        <taxon>Bacillati</taxon>
        <taxon>Actinomycetota</taxon>
        <taxon>Actinomycetes</taxon>
        <taxon>Mycobacteriales</taxon>
        <taxon>Mycobacteriaceae</taxon>
        <taxon>Mycolicibacterium</taxon>
    </lineage>
</organism>
<dbReference type="RefSeq" id="WP_255058782.1">
    <property type="nucleotide sequence ID" value="NZ_JANDBD010000002.1"/>
</dbReference>
<evidence type="ECO:0000313" key="2">
    <source>
        <dbReference type="EMBL" id="MCP9271715.1"/>
    </source>
</evidence>
<protein>
    <recommendedName>
        <fullName evidence="4">Alkaline shock response membrane anchor protein AmaP</fullName>
    </recommendedName>
</protein>
<dbReference type="Proteomes" id="UP001651690">
    <property type="component" value="Unassembled WGS sequence"/>
</dbReference>
<comment type="caution">
    <text evidence="2">The sequence shown here is derived from an EMBL/GenBank/DDBJ whole genome shotgun (WGS) entry which is preliminary data.</text>
</comment>
<reference evidence="2 3" key="1">
    <citation type="submission" date="2022-06" db="EMBL/GenBank/DDBJ databases">
        <title>Mycolicibacterium sp. CAU 1645 isolated from seawater.</title>
        <authorList>
            <person name="Kim W."/>
        </authorList>
    </citation>
    <scope>NUCLEOTIDE SEQUENCE [LARGE SCALE GENOMIC DNA]</scope>
    <source>
        <strain evidence="2 3">CAU 1645</strain>
    </source>
</reference>
<sequence length="187" mass="19075">MTRLAVAFDRVATLLAGLILLAAGAAAVAWQRGALVDGRSLSFGPAADATRTDWWPWASGGVGALLVILGIRWLLTHRPARKASRVTLETPAASLPRSTADAASVAHAAAITIRRDPAVLKASGAAVIERGTPTVAITATVTARHGLHAGARAADETADVVGTMLGAAVAVRTVLRVDSKKARGPVA</sequence>
<dbReference type="EMBL" id="JANDBD010000002">
    <property type="protein sequence ID" value="MCP9271715.1"/>
    <property type="molecule type" value="Genomic_DNA"/>
</dbReference>